<evidence type="ECO:0000259" key="3">
    <source>
        <dbReference type="SMART" id="SM00421"/>
    </source>
</evidence>
<protein>
    <recommendedName>
        <fullName evidence="3">HTH luxR-type domain-containing protein</fullName>
    </recommendedName>
</protein>
<dbReference type="InterPro" id="IPR013249">
    <property type="entry name" value="RNA_pol_sigma70_r4_t2"/>
</dbReference>
<dbReference type="InterPro" id="IPR036388">
    <property type="entry name" value="WH-like_DNA-bd_sf"/>
</dbReference>
<gene>
    <name evidence="4" type="ORF">DI640_10610</name>
</gene>
<evidence type="ECO:0000256" key="2">
    <source>
        <dbReference type="SAM" id="Phobius"/>
    </source>
</evidence>
<evidence type="ECO:0000313" key="4">
    <source>
        <dbReference type="EMBL" id="PZO73483.1"/>
    </source>
</evidence>
<name>A0A2W4YUB1_9SPHN</name>
<keyword evidence="2" id="KW-0472">Membrane</keyword>
<dbReference type="Proteomes" id="UP000249555">
    <property type="component" value="Unassembled WGS sequence"/>
</dbReference>
<sequence length="319" mass="34169">MTAGRIDQLTEAQRACLRLVLTHHNSKEIAAIFGVSPSAIDKRIERAIQVLGVGTRFEAARRLEEHERGTTVESAPVREEPQSPAPKPEPAATYERLPSEPIDVPIPPSDTPDSAQIEPWGLVRRFFGLSGASGSTGAARNRFSVGDRIVRLIVLMVLIAVASMALVNMAMTLTSLLRSNRDRNAPVHGAATTAPSGRTTMLKQRREATDKVTVDFLKAEAAVDHAAMLAASCVSTLLQQRAAANLPVGTGVMALQMLSQASLDIINARQRFVEAHRALVDVRAEIGLGQFYGYGDTAECPPNEGALRAEGPVRLAAVA</sequence>
<feature type="region of interest" description="Disordered" evidence="1">
    <location>
        <begin position="184"/>
        <end position="205"/>
    </location>
</feature>
<evidence type="ECO:0000256" key="1">
    <source>
        <dbReference type="SAM" id="MobiDB-lite"/>
    </source>
</evidence>
<dbReference type="EMBL" id="QFMX01000008">
    <property type="protein sequence ID" value="PZO73483.1"/>
    <property type="molecule type" value="Genomic_DNA"/>
</dbReference>
<proteinExistence type="predicted"/>
<feature type="compositionally biased region" description="Basic and acidic residues" evidence="1">
    <location>
        <begin position="62"/>
        <end position="81"/>
    </location>
</feature>
<dbReference type="Pfam" id="PF08281">
    <property type="entry name" value="Sigma70_r4_2"/>
    <property type="match status" value="1"/>
</dbReference>
<dbReference type="GO" id="GO:0006352">
    <property type="term" value="P:DNA-templated transcription initiation"/>
    <property type="evidence" value="ECO:0007669"/>
    <property type="project" value="InterPro"/>
</dbReference>
<dbReference type="AlphaFoldDB" id="A0A2W4YUB1"/>
<reference evidence="4 5" key="1">
    <citation type="submission" date="2017-08" db="EMBL/GenBank/DDBJ databases">
        <title>Infants hospitalized years apart are colonized by the same room-sourced microbial strains.</title>
        <authorList>
            <person name="Brooks B."/>
            <person name="Olm M.R."/>
            <person name="Firek B.A."/>
            <person name="Baker R."/>
            <person name="Thomas B.C."/>
            <person name="Morowitz M.J."/>
            <person name="Banfield J.F."/>
        </authorList>
    </citation>
    <scope>NUCLEOTIDE SEQUENCE [LARGE SCALE GENOMIC DNA]</scope>
    <source>
        <strain evidence="4">S2_018_000_R3_119</strain>
    </source>
</reference>
<dbReference type="InterPro" id="IPR016032">
    <property type="entry name" value="Sig_transdc_resp-reg_C-effctor"/>
</dbReference>
<dbReference type="GO" id="GO:0016987">
    <property type="term" value="F:sigma factor activity"/>
    <property type="evidence" value="ECO:0007669"/>
    <property type="project" value="InterPro"/>
</dbReference>
<feature type="region of interest" description="Disordered" evidence="1">
    <location>
        <begin position="62"/>
        <end position="93"/>
    </location>
</feature>
<feature type="transmembrane region" description="Helical" evidence="2">
    <location>
        <begin position="149"/>
        <end position="171"/>
    </location>
</feature>
<keyword evidence="2" id="KW-0812">Transmembrane</keyword>
<feature type="compositionally biased region" description="Polar residues" evidence="1">
    <location>
        <begin position="193"/>
        <end position="202"/>
    </location>
</feature>
<comment type="caution">
    <text evidence="4">The sequence shown here is derived from an EMBL/GenBank/DDBJ whole genome shotgun (WGS) entry which is preliminary data.</text>
</comment>
<accession>A0A2W4YUB1</accession>
<dbReference type="SMART" id="SM00421">
    <property type="entry name" value="HTH_LUXR"/>
    <property type="match status" value="1"/>
</dbReference>
<dbReference type="InterPro" id="IPR000792">
    <property type="entry name" value="Tscrpt_reg_LuxR_C"/>
</dbReference>
<feature type="domain" description="HTH luxR-type" evidence="3">
    <location>
        <begin position="6"/>
        <end position="63"/>
    </location>
</feature>
<organism evidence="4 5">
    <name type="scientific">Sphingomonas taxi</name>
    <dbReference type="NCBI Taxonomy" id="1549858"/>
    <lineage>
        <taxon>Bacteria</taxon>
        <taxon>Pseudomonadati</taxon>
        <taxon>Pseudomonadota</taxon>
        <taxon>Alphaproteobacteria</taxon>
        <taxon>Sphingomonadales</taxon>
        <taxon>Sphingomonadaceae</taxon>
        <taxon>Sphingomonas</taxon>
    </lineage>
</organism>
<keyword evidence="2" id="KW-1133">Transmembrane helix</keyword>
<dbReference type="SUPFAM" id="SSF46894">
    <property type="entry name" value="C-terminal effector domain of the bipartite response regulators"/>
    <property type="match status" value="1"/>
</dbReference>
<dbReference type="Gene3D" id="1.10.10.10">
    <property type="entry name" value="Winged helix-like DNA-binding domain superfamily/Winged helix DNA-binding domain"/>
    <property type="match status" value="1"/>
</dbReference>
<evidence type="ECO:0000313" key="5">
    <source>
        <dbReference type="Proteomes" id="UP000249555"/>
    </source>
</evidence>
<dbReference type="GO" id="GO:0003677">
    <property type="term" value="F:DNA binding"/>
    <property type="evidence" value="ECO:0007669"/>
    <property type="project" value="InterPro"/>
</dbReference>